<dbReference type="GO" id="GO:0019752">
    <property type="term" value="P:carboxylic acid metabolic process"/>
    <property type="evidence" value="ECO:0007669"/>
    <property type="project" value="InterPro"/>
</dbReference>
<dbReference type="Gene3D" id="3.40.640.10">
    <property type="entry name" value="Type I PLP-dependent aspartate aminotransferase-like (Major domain)"/>
    <property type="match status" value="1"/>
</dbReference>
<protein>
    <submittedName>
        <fullName evidence="8">Aminotransferase class I/II-fold pyridoxal phosphate-dependent enzyme</fullName>
    </submittedName>
</protein>
<dbReference type="PANTHER" id="PTHR45677">
    <property type="entry name" value="GLUTAMATE DECARBOXYLASE-RELATED"/>
    <property type="match status" value="1"/>
</dbReference>
<reference evidence="8 9" key="1">
    <citation type="submission" date="2019-01" db="EMBL/GenBank/DDBJ databases">
        <title>Genome sequence of Bacillus glycinifermentans SRCM103574.</title>
        <authorList>
            <person name="Kong H.-J."/>
            <person name="Jeong S.-Y."/>
            <person name="Jeong D.-Y."/>
        </authorList>
    </citation>
    <scope>NUCLEOTIDE SEQUENCE [LARGE SCALE GENOMIC DNA]</scope>
    <source>
        <strain evidence="8 9">SRCM103574</strain>
    </source>
</reference>
<dbReference type="InterPro" id="IPR002129">
    <property type="entry name" value="PyrdxlP-dep_de-COase"/>
</dbReference>
<comment type="cofactor">
    <cofactor evidence="1 6 7">
        <name>pyridoxal 5'-phosphate</name>
        <dbReference type="ChEBI" id="CHEBI:597326"/>
    </cofactor>
</comment>
<dbReference type="GO" id="GO:0030170">
    <property type="term" value="F:pyridoxal phosphate binding"/>
    <property type="evidence" value="ECO:0007669"/>
    <property type="project" value="InterPro"/>
</dbReference>
<dbReference type="GO" id="GO:0008483">
    <property type="term" value="F:transaminase activity"/>
    <property type="evidence" value="ECO:0007669"/>
    <property type="project" value="UniProtKB-KW"/>
</dbReference>
<evidence type="ECO:0000256" key="4">
    <source>
        <dbReference type="ARBA" id="ARBA00022898"/>
    </source>
</evidence>
<gene>
    <name evidence="8" type="ORF">EQZ20_01345</name>
</gene>
<dbReference type="InterPro" id="IPR015421">
    <property type="entry name" value="PyrdxlP-dep_Trfase_major"/>
</dbReference>
<dbReference type="GeneID" id="82851317"/>
<dbReference type="PANTHER" id="PTHR45677:SF8">
    <property type="entry name" value="CYSTEINE SULFINIC ACID DECARBOXYLASE"/>
    <property type="match status" value="1"/>
</dbReference>
<organism evidence="8 9">
    <name type="scientific">Bacillus glycinifermentans</name>
    <dbReference type="NCBI Taxonomy" id="1664069"/>
    <lineage>
        <taxon>Bacteria</taxon>
        <taxon>Bacillati</taxon>
        <taxon>Bacillota</taxon>
        <taxon>Bacilli</taxon>
        <taxon>Bacillales</taxon>
        <taxon>Bacillaceae</taxon>
        <taxon>Bacillus</taxon>
    </lineage>
</organism>
<dbReference type="Pfam" id="PF00282">
    <property type="entry name" value="Pyridoxal_deC"/>
    <property type="match status" value="1"/>
</dbReference>
<dbReference type="AlphaFoldDB" id="A0AAJ3YW13"/>
<proteinExistence type="inferred from homology"/>
<dbReference type="KEGG" id="bgy:BGLY_0235"/>
<name>A0AAJ3YW13_9BACI</name>
<sequence>MKLSFLPKNAFIDPNGQNIKEIMNIVDQVVKFVIEHASSAGNHRTLPSPESSHYGDIPETGIELEELLKKLQAIVKNSMNPLSPNYVGHMDSIPSLMSCLGEFVSTSVNNNMLSLEMSPVFSKMEVQLMGTVARMFGYDDNSGGVMTSGGSLANLQALAAARNRQLKVKESGLFGLSGQPVIFASDVSHTSLHKAAMLLGLGTSSIIPVKSSSDSKMDLDDLKKKISQAKNEGKIPFAIAATAGTTVTGSIDPIRSIADIAKENGLWLHVDAAYGGALIFSEAYRDKLNGIEMADSITFNPQKWMYVAKTCAMVLFKNRGVLETDFRISAPYMNETDFTNLGEISVQGTRHADILKLYLSLQHIGLKGYRELLHESLALKDEFIKQVKQRHYLELSGEPDTNVVCFRGIPHDVDEAKWDHWNLELQQFLLNEGNVFFSLPAFRGSRWLRAVLLNPFISNTLIQRVFEKIDEFYEQGKRL</sequence>
<dbReference type="GO" id="GO:0004058">
    <property type="term" value="F:aromatic-L-amino-acid decarboxylase activity"/>
    <property type="evidence" value="ECO:0007669"/>
    <property type="project" value="UniProtKB-ARBA"/>
</dbReference>
<keyword evidence="8" id="KW-0808">Transferase</keyword>
<dbReference type="EMBL" id="CP035232">
    <property type="protein sequence ID" value="QAT63723.1"/>
    <property type="molecule type" value="Genomic_DNA"/>
</dbReference>
<keyword evidence="5 7" id="KW-0456">Lyase</keyword>
<evidence type="ECO:0000313" key="8">
    <source>
        <dbReference type="EMBL" id="QAT63723.1"/>
    </source>
</evidence>
<dbReference type="SUPFAM" id="SSF53383">
    <property type="entry name" value="PLP-dependent transferases"/>
    <property type="match status" value="1"/>
</dbReference>
<feature type="modified residue" description="N6-(pyridoxal phosphate)lysine" evidence="6">
    <location>
        <position position="303"/>
    </location>
</feature>
<dbReference type="Gene3D" id="3.90.1150.170">
    <property type="match status" value="1"/>
</dbReference>
<evidence type="ECO:0000256" key="6">
    <source>
        <dbReference type="PIRSR" id="PIRSR602129-50"/>
    </source>
</evidence>
<comment type="similarity">
    <text evidence="2 7">Belongs to the group II decarboxylase family.</text>
</comment>
<evidence type="ECO:0000256" key="3">
    <source>
        <dbReference type="ARBA" id="ARBA00022793"/>
    </source>
</evidence>
<keyword evidence="4 6" id="KW-0663">Pyridoxal phosphate</keyword>
<evidence type="ECO:0000256" key="2">
    <source>
        <dbReference type="ARBA" id="ARBA00009533"/>
    </source>
</evidence>
<accession>A0AAJ3YW13</accession>
<dbReference type="Proteomes" id="UP000288675">
    <property type="component" value="Chromosome"/>
</dbReference>
<dbReference type="GO" id="GO:0005737">
    <property type="term" value="C:cytoplasm"/>
    <property type="evidence" value="ECO:0007669"/>
    <property type="project" value="TreeGrafter"/>
</dbReference>
<dbReference type="InterPro" id="IPR015424">
    <property type="entry name" value="PyrdxlP-dep_Trfase"/>
</dbReference>
<keyword evidence="3" id="KW-0210">Decarboxylase</keyword>
<evidence type="ECO:0000313" key="9">
    <source>
        <dbReference type="Proteomes" id="UP000288675"/>
    </source>
</evidence>
<evidence type="ECO:0000256" key="5">
    <source>
        <dbReference type="ARBA" id="ARBA00023239"/>
    </source>
</evidence>
<evidence type="ECO:0000256" key="7">
    <source>
        <dbReference type="RuleBase" id="RU000382"/>
    </source>
</evidence>
<keyword evidence="8" id="KW-0032">Aminotransferase</keyword>
<evidence type="ECO:0000256" key="1">
    <source>
        <dbReference type="ARBA" id="ARBA00001933"/>
    </source>
</evidence>
<dbReference type="RefSeq" id="WP_046129097.1">
    <property type="nucleotide sequence ID" value="NZ_CP035232.1"/>
</dbReference>